<evidence type="ECO:0000313" key="2">
    <source>
        <dbReference type="Proteomes" id="UP000074072"/>
    </source>
</evidence>
<organism evidence="1 2">
    <name type="scientific">Sphingomonas sanguinis</name>
    <dbReference type="NCBI Taxonomy" id="33051"/>
    <lineage>
        <taxon>Bacteria</taxon>
        <taxon>Pseudomonadati</taxon>
        <taxon>Pseudomonadota</taxon>
        <taxon>Alphaproteobacteria</taxon>
        <taxon>Sphingomonadales</taxon>
        <taxon>Sphingomonadaceae</taxon>
        <taxon>Sphingomonas</taxon>
    </lineage>
</organism>
<name>A0A147IX17_9SPHN</name>
<dbReference type="AlphaFoldDB" id="A0A147IX17"/>
<proteinExistence type="predicted"/>
<comment type="caution">
    <text evidence="1">The sequence shown here is derived from an EMBL/GenBank/DDBJ whole genome shotgun (WGS) entry which is preliminary data.</text>
</comment>
<dbReference type="PATRIC" id="fig|33051.4.peg.2200"/>
<gene>
    <name evidence="1" type="ORF">SB4_07490</name>
</gene>
<sequence length="67" mass="7852">MSRTNILIGLSQIQQPRYRPTRSIARLSKGAPEADDETYRRLDIFKKWISLILKAISPKWRHECAQV</sequence>
<protein>
    <submittedName>
        <fullName evidence="1">Uncharacterized protein</fullName>
    </submittedName>
</protein>
<dbReference type="EMBL" id="LDTE01000041">
    <property type="protein sequence ID" value="KTW00044.1"/>
    <property type="molecule type" value="Genomic_DNA"/>
</dbReference>
<dbReference type="Proteomes" id="UP000074072">
    <property type="component" value="Unassembled WGS sequence"/>
</dbReference>
<reference evidence="1 2" key="1">
    <citation type="journal article" date="2016" name="Front. Microbiol.">
        <title>Genomic Resource of Rice Seed Associated Bacteria.</title>
        <authorList>
            <person name="Midha S."/>
            <person name="Bansal K."/>
            <person name="Sharma S."/>
            <person name="Kumar N."/>
            <person name="Patil P.P."/>
            <person name="Chaudhry V."/>
            <person name="Patil P.B."/>
        </authorList>
    </citation>
    <scope>NUCLEOTIDE SEQUENCE [LARGE SCALE GENOMIC DNA]</scope>
    <source>
        <strain evidence="1 2">SB4</strain>
    </source>
</reference>
<accession>A0A147IX17</accession>
<evidence type="ECO:0000313" key="1">
    <source>
        <dbReference type="EMBL" id="KTW00044.1"/>
    </source>
</evidence>